<feature type="compositionally biased region" description="Acidic residues" evidence="1">
    <location>
        <begin position="260"/>
        <end position="272"/>
    </location>
</feature>
<feature type="compositionally biased region" description="Low complexity" evidence="1">
    <location>
        <begin position="633"/>
        <end position="660"/>
    </location>
</feature>
<proteinExistence type="predicted"/>
<gene>
    <name evidence="2" type="ORF">WG66_20051</name>
</gene>
<evidence type="ECO:0000313" key="3">
    <source>
        <dbReference type="Proteomes" id="UP000054988"/>
    </source>
</evidence>
<name>A0A0W0ETS9_MONRR</name>
<protein>
    <submittedName>
        <fullName evidence="2">Uncharacterized protein</fullName>
    </submittedName>
</protein>
<dbReference type="EMBL" id="LATX01002556">
    <property type="protein sequence ID" value="KTB27349.1"/>
    <property type="molecule type" value="Genomic_DNA"/>
</dbReference>
<dbReference type="AlphaFoldDB" id="A0A0W0ETS9"/>
<reference evidence="2 3" key="1">
    <citation type="submission" date="2015-12" db="EMBL/GenBank/DDBJ databases">
        <title>Draft genome sequence of Moniliophthora roreri, the causal agent of frosty pod rot of cacao.</title>
        <authorList>
            <person name="Aime M.C."/>
            <person name="Diaz-Valderrama J.R."/>
            <person name="Kijpornyongpan T."/>
            <person name="Phillips-Mora W."/>
        </authorList>
    </citation>
    <scope>NUCLEOTIDE SEQUENCE [LARGE SCALE GENOMIC DNA]</scope>
    <source>
        <strain evidence="2 3">MCA 2952</strain>
    </source>
</reference>
<feature type="compositionally biased region" description="Acidic residues" evidence="1">
    <location>
        <begin position="241"/>
        <end position="252"/>
    </location>
</feature>
<evidence type="ECO:0000256" key="1">
    <source>
        <dbReference type="SAM" id="MobiDB-lite"/>
    </source>
</evidence>
<organism evidence="2 3">
    <name type="scientific">Moniliophthora roreri</name>
    <name type="common">Frosty pod rot fungus</name>
    <name type="synonym">Monilia roreri</name>
    <dbReference type="NCBI Taxonomy" id="221103"/>
    <lineage>
        <taxon>Eukaryota</taxon>
        <taxon>Fungi</taxon>
        <taxon>Dikarya</taxon>
        <taxon>Basidiomycota</taxon>
        <taxon>Agaricomycotina</taxon>
        <taxon>Agaricomycetes</taxon>
        <taxon>Agaricomycetidae</taxon>
        <taxon>Agaricales</taxon>
        <taxon>Marasmiineae</taxon>
        <taxon>Marasmiaceae</taxon>
        <taxon>Moniliophthora</taxon>
    </lineage>
</organism>
<accession>A0A0W0ETS9</accession>
<dbReference type="Proteomes" id="UP000054988">
    <property type="component" value="Unassembled WGS sequence"/>
</dbReference>
<feature type="region of interest" description="Disordered" evidence="1">
    <location>
        <begin position="241"/>
        <end position="281"/>
    </location>
</feature>
<feature type="region of interest" description="Disordered" evidence="1">
    <location>
        <begin position="609"/>
        <end position="681"/>
    </location>
</feature>
<comment type="caution">
    <text evidence="2">The sequence shown here is derived from an EMBL/GenBank/DDBJ whole genome shotgun (WGS) entry which is preliminary data.</text>
</comment>
<feature type="compositionally biased region" description="Basic and acidic residues" evidence="1">
    <location>
        <begin position="609"/>
        <end position="632"/>
    </location>
</feature>
<evidence type="ECO:0000313" key="2">
    <source>
        <dbReference type="EMBL" id="KTB27349.1"/>
    </source>
</evidence>
<dbReference type="eggNOG" id="ENOG502SJJG">
    <property type="taxonomic scope" value="Eukaryota"/>
</dbReference>
<sequence length="681" mass="77595">MSTLSKSQQLFETLSPEAQREFIDTELWSLLNSEACRDKLDSTITRLHKKYLSVPLLDLRAKKKEIRPMLVDIRRDAKRSAIHGTSNRNEILEEIVASLTQWLSEIWQAVYEHKTCFDQAHACLIYVWEVLEELLDMPGIEGCRCTVMNWPFDASIKDKRGKTIKRFTNVTLRYSEKVVLWLWRELLVSLSATQGACAKKRISSFILDIEECLGVSALERLLYGGRRGSIDLFGLDDLDVSEDEEDEEDEDRDSNWTDTDGSEDGEEEDEDENSSKNDEDREADYNHCRYRWYASHWSPTINRHRVYVRDAVLERLRDVFEISPSLNLHRAIMSISPDTAKTTRELSETLVRVAGHSSANFAAALTIFGIVGDSNAIVPLLDNHSHLLRAHDASSYQCAVLALSDVPKYQARALKILETELQETTHSMFIAIKSCFNKVDEPSRKAELLRIIKMQYGSQQRKNRIENWVDSVVTSTSTPLNPMAFFGFMLGIPTGNIEEEEEAEYIEFLQSLDSDDEEHQTIKDEYEPHLKERFEGWTDVAQGIKLGGNLLLKHYAKLTEEMPFLRAKDVVEEMLEKIRNRQAKEYATAALESLGNFAKLQRQKIAMRVEKQRKKEQMEKEKAQTKEQEKDAANAPGLASSSASSRPGASAFNFSFGSGSTVLPRFTHAPIRSTGGLDDVD</sequence>